<evidence type="ECO:0000256" key="1">
    <source>
        <dbReference type="SAM" id="Phobius"/>
    </source>
</evidence>
<organism evidence="2 3">
    <name type="scientific">Pseudoalteromonas fenneropenaei</name>
    <dbReference type="NCBI Taxonomy" id="1737459"/>
    <lineage>
        <taxon>Bacteria</taxon>
        <taxon>Pseudomonadati</taxon>
        <taxon>Pseudomonadota</taxon>
        <taxon>Gammaproteobacteria</taxon>
        <taxon>Alteromonadales</taxon>
        <taxon>Pseudoalteromonadaceae</taxon>
        <taxon>Pseudoalteromonas</taxon>
    </lineage>
</organism>
<keyword evidence="1" id="KW-0812">Transmembrane</keyword>
<name>A0ABV7CLE5_9GAMM</name>
<keyword evidence="1" id="KW-1133">Transmembrane helix</keyword>
<feature type="transmembrane region" description="Helical" evidence="1">
    <location>
        <begin position="34"/>
        <end position="52"/>
    </location>
</feature>
<proteinExistence type="predicted"/>
<comment type="caution">
    <text evidence="2">The sequence shown here is derived from an EMBL/GenBank/DDBJ whole genome shotgun (WGS) entry which is preliminary data.</text>
</comment>
<dbReference type="EMBL" id="JBHRSD010000022">
    <property type="protein sequence ID" value="MFC3033439.1"/>
    <property type="molecule type" value="Genomic_DNA"/>
</dbReference>
<evidence type="ECO:0000313" key="2">
    <source>
        <dbReference type="EMBL" id="MFC3033439.1"/>
    </source>
</evidence>
<protein>
    <submittedName>
        <fullName evidence="2">Uncharacterized protein</fullName>
    </submittedName>
</protein>
<accession>A0ABV7CLE5</accession>
<keyword evidence="3" id="KW-1185">Reference proteome</keyword>
<dbReference type="Proteomes" id="UP001595453">
    <property type="component" value="Unassembled WGS sequence"/>
</dbReference>
<evidence type="ECO:0000313" key="3">
    <source>
        <dbReference type="Proteomes" id="UP001595453"/>
    </source>
</evidence>
<sequence length="58" mass="6814">MFRVLFLLPLLACLGWYLFLRHYGVPIKKGRKGFIYILVFSTAVLGFFILMMRLTNSQ</sequence>
<dbReference type="RefSeq" id="WP_377124922.1">
    <property type="nucleotide sequence ID" value="NZ_JBHRSD010000022.1"/>
</dbReference>
<gene>
    <name evidence="2" type="ORF">ACFOEE_13000</name>
</gene>
<reference evidence="3" key="1">
    <citation type="journal article" date="2019" name="Int. J. Syst. Evol. Microbiol.">
        <title>The Global Catalogue of Microorganisms (GCM) 10K type strain sequencing project: providing services to taxonomists for standard genome sequencing and annotation.</title>
        <authorList>
            <consortium name="The Broad Institute Genomics Platform"/>
            <consortium name="The Broad Institute Genome Sequencing Center for Infectious Disease"/>
            <person name="Wu L."/>
            <person name="Ma J."/>
        </authorList>
    </citation>
    <scope>NUCLEOTIDE SEQUENCE [LARGE SCALE GENOMIC DNA]</scope>
    <source>
        <strain evidence="3">KCTC 42730</strain>
    </source>
</reference>
<keyword evidence="1" id="KW-0472">Membrane</keyword>